<organism evidence="2 3">
    <name type="scientific">Protopolystoma xenopodis</name>
    <dbReference type="NCBI Taxonomy" id="117903"/>
    <lineage>
        <taxon>Eukaryota</taxon>
        <taxon>Metazoa</taxon>
        <taxon>Spiralia</taxon>
        <taxon>Lophotrochozoa</taxon>
        <taxon>Platyhelminthes</taxon>
        <taxon>Monogenea</taxon>
        <taxon>Polyopisthocotylea</taxon>
        <taxon>Polystomatidea</taxon>
        <taxon>Polystomatidae</taxon>
        <taxon>Protopolystoma</taxon>
    </lineage>
</organism>
<keyword evidence="3" id="KW-1185">Reference proteome</keyword>
<feature type="region of interest" description="Disordered" evidence="1">
    <location>
        <begin position="32"/>
        <end position="51"/>
    </location>
</feature>
<dbReference type="AlphaFoldDB" id="A0A448XML8"/>
<feature type="non-terminal residue" evidence="2">
    <location>
        <position position="1"/>
    </location>
</feature>
<accession>A0A448XML8</accession>
<sequence length="163" mass="17147">KQGLGCLVTKHEPITKAISVTASIYTVNVDSQSAEEKSNNQKESELSEVPDGQQHIFASPDGLPRQICLIGSTGLSDSLLRVRNPAWLVRAETPSGAGDTRAPLATSESNLDDSGTLTITALPGHLQAALTPVSAPSTTNITSLLQTLENSSCCWPKTSGKIH</sequence>
<gene>
    <name evidence="2" type="ORF">PXEA_LOCUS33675</name>
</gene>
<evidence type="ECO:0000313" key="3">
    <source>
        <dbReference type="Proteomes" id="UP000784294"/>
    </source>
</evidence>
<evidence type="ECO:0000313" key="2">
    <source>
        <dbReference type="EMBL" id="VEL40235.1"/>
    </source>
</evidence>
<evidence type="ECO:0000256" key="1">
    <source>
        <dbReference type="SAM" id="MobiDB-lite"/>
    </source>
</evidence>
<dbReference type="Proteomes" id="UP000784294">
    <property type="component" value="Unassembled WGS sequence"/>
</dbReference>
<reference evidence="2" key="1">
    <citation type="submission" date="2018-11" db="EMBL/GenBank/DDBJ databases">
        <authorList>
            <consortium name="Pathogen Informatics"/>
        </authorList>
    </citation>
    <scope>NUCLEOTIDE SEQUENCE</scope>
</reference>
<protein>
    <submittedName>
        <fullName evidence="2">Uncharacterized protein</fullName>
    </submittedName>
</protein>
<dbReference type="EMBL" id="CAAALY010264126">
    <property type="protein sequence ID" value="VEL40235.1"/>
    <property type="molecule type" value="Genomic_DNA"/>
</dbReference>
<feature type="compositionally biased region" description="Basic and acidic residues" evidence="1">
    <location>
        <begin position="34"/>
        <end position="45"/>
    </location>
</feature>
<comment type="caution">
    <text evidence="2">The sequence shown here is derived from an EMBL/GenBank/DDBJ whole genome shotgun (WGS) entry which is preliminary data.</text>
</comment>
<name>A0A448XML8_9PLAT</name>
<proteinExistence type="predicted"/>